<dbReference type="RefSeq" id="WP_327788612.1">
    <property type="nucleotide sequence ID" value="NZ_JARGEQ010000073.1"/>
</dbReference>
<evidence type="ECO:0000313" key="3">
    <source>
        <dbReference type="Proteomes" id="UP001301140"/>
    </source>
</evidence>
<accession>A0AAP3V085</accession>
<feature type="region of interest" description="Disordered" evidence="1">
    <location>
        <begin position="64"/>
        <end position="87"/>
    </location>
</feature>
<gene>
    <name evidence="2" type="ORF">PZ740_07340</name>
</gene>
<evidence type="ECO:0000256" key="1">
    <source>
        <dbReference type="SAM" id="MobiDB-lite"/>
    </source>
</evidence>
<name>A0AAP3V085_9PROT</name>
<reference evidence="2 3" key="1">
    <citation type="submission" date="2023-03" db="EMBL/GenBank/DDBJ databases">
        <title>YIM 152171 draft genome.</title>
        <authorList>
            <person name="Yang Z."/>
        </authorList>
    </citation>
    <scope>NUCLEOTIDE SEQUENCE [LARGE SCALE GENOMIC DNA]</scope>
    <source>
        <strain evidence="2 3">YIM 152171</strain>
    </source>
</reference>
<dbReference type="EMBL" id="JARGEQ010000073">
    <property type="protein sequence ID" value="MDF1586196.1"/>
    <property type="molecule type" value="Genomic_DNA"/>
</dbReference>
<evidence type="ECO:0000313" key="2">
    <source>
        <dbReference type="EMBL" id="MDF1586196.1"/>
    </source>
</evidence>
<proteinExistence type="predicted"/>
<dbReference type="AlphaFoldDB" id="A0AAP3V085"/>
<protein>
    <submittedName>
        <fullName evidence="2">Uncharacterized protein</fullName>
    </submittedName>
</protein>
<keyword evidence="3" id="KW-1185">Reference proteome</keyword>
<dbReference type="Proteomes" id="UP001301140">
    <property type="component" value="Unassembled WGS sequence"/>
</dbReference>
<sequence length="87" mass="9154">MGYTLFFSRGGEPAQERFETLEAAVAFAADGLASGLLHDGRVTAPDGSEALAGPSLREAVERHRRALEEARAHPPVGDLASKPSGRP</sequence>
<organism evidence="2 3">
    <name type="scientific">Marinimicrococcus flavescens</name>
    <dbReference type="NCBI Taxonomy" id="3031815"/>
    <lineage>
        <taxon>Bacteria</taxon>
        <taxon>Pseudomonadati</taxon>
        <taxon>Pseudomonadota</taxon>
        <taxon>Alphaproteobacteria</taxon>
        <taxon>Geminicoccales</taxon>
        <taxon>Geminicoccaceae</taxon>
        <taxon>Marinimicrococcus</taxon>
    </lineage>
</organism>
<comment type="caution">
    <text evidence="2">The sequence shown here is derived from an EMBL/GenBank/DDBJ whole genome shotgun (WGS) entry which is preliminary data.</text>
</comment>